<evidence type="ECO:0000313" key="8">
    <source>
        <dbReference type="EMBL" id="RWS26813.1"/>
    </source>
</evidence>
<dbReference type="STRING" id="299467.A0A443SH08"/>
<dbReference type="InterPro" id="IPR051205">
    <property type="entry name" value="UbiH/COQ6_monooxygenase"/>
</dbReference>
<keyword evidence="5" id="KW-0560">Oxidoreductase</keyword>
<organism evidence="8 9">
    <name type="scientific">Leptotrombidium deliense</name>
    <dbReference type="NCBI Taxonomy" id="299467"/>
    <lineage>
        <taxon>Eukaryota</taxon>
        <taxon>Metazoa</taxon>
        <taxon>Ecdysozoa</taxon>
        <taxon>Arthropoda</taxon>
        <taxon>Chelicerata</taxon>
        <taxon>Arachnida</taxon>
        <taxon>Acari</taxon>
        <taxon>Acariformes</taxon>
        <taxon>Trombidiformes</taxon>
        <taxon>Prostigmata</taxon>
        <taxon>Anystina</taxon>
        <taxon>Parasitengona</taxon>
        <taxon>Trombiculoidea</taxon>
        <taxon>Trombiculidae</taxon>
        <taxon>Leptotrombidium</taxon>
    </lineage>
</organism>
<dbReference type="EMBL" id="NCKV01002456">
    <property type="protein sequence ID" value="RWS26813.1"/>
    <property type="molecule type" value="Genomic_DNA"/>
</dbReference>
<dbReference type="PROSITE" id="PS01304">
    <property type="entry name" value="UBIH"/>
    <property type="match status" value="1"/>
</dbReference>
<keyword evidence="4" id="KW-0274">FAD</keyword>
<evidence type="ECO:0000256" key="3">
    <source>
        <dbReference type="ARBA" id="ARBA00022630"/>
    </source>
</evidence>
<dbReference type="InterPro" id="IPR010971">
    <property type="entry name" value="UbiH/COQ6"/>
</dbReference>
<dbReference type="SUPFAM" id="SSF51905">
    <property type="entry name" value="FAD/NAD(P)-binding domain"/>
    <property type="match status" value="1"/>
</dbReference>
<accession>A0A443SH08</accession>
<dbReference type="AlphaFoldDB" id="A0A443SH08"/>
<keyword evidence="6 8" id="KW-0503">Monooxygenase</keyword>
<evidence type="ECO:0000259" key="7">
    <source>
        <dbReference type="Pfam" id="PF01494"/>
    </source>
</evidence>
<comment type="similarity">
    <text evidence="2">Belongs to the UbiH/COQ6 family.</text>
</comment>
<keyword evidence="3" id="KW-0285">Flavoprotein</keyword>
<dbReference type="Gene3D" id="3.50.50.60">
    <property type="entry name" value="FAD/NAD(P)-binding domain"/>
    <property type="match status" value="2"/>
</dbReference>
<gene>
    <name evidence="8" type="ORF">B4U80_07624</name>
</gene>
<dbReference type="GO" id="GO:0071949">
    <property type="term" value="F:FAD binding"/>
    <property type="evidence" value="ECO:0007669"/>
    <property type="project" value="InterPro"/>
</dbReference>
<dbReference type="VEuPathDB" id="VectorBase:LDEU005227"/>
<dbReference type="PANTHER" id="PTHR43876:SF7">
    <property type="entry name" value="UBIQUINONE BIOSYNTHESIS MONOOXYGENASE COQ6, MITOCHONDRIAL"/>
    <property type="match status" value="1"/>
</dbReference>
<dbReference type="InterPro" id="IPR002938">
    <property type="entry name" value="FAD-bd"/>
</dbReference>
<dbReference type="InterPro" id="IPR018168">
    <property type="entry name" value="Ubi_Hdrlase_CS"/>
</dbReference>
<dbReference type="InterPro" id="IPR036188">
    <property type="entry name" value="FAD/NAD-bd_sf"/>
</dbReference>
<dbReference type="PANTHER" id="PTHR43876">
    <property type="entry name" value="UBIQUINONE BIOSYNTHESIS MONOOXYGENASE COQ6, MITOCHONDRIAL"/>
    <property type="match status" value="1"/>
</dbReference>
<dbReference type="GO" id="GO:0005739">
    <property type="term" value="C:mitochondrion"/>
    <property type="evidence" value="ECO:0007669"/>
    <property type="project" value="TreeGrafter"/>
</dbReference>
<dbReference type="Pfam" id="PF01494">
    <property type="entry name" value="FAD_binding_3"/>
    <property type="match status" value="1"/>
</dbReference>
<keyword evidence="9" id="KW-1185">Reference proteome</keyword>
<reference evidence="8 9" key="1">
    <citation type="journal article" date="2018" name="Gigascience">
        <title>Genomes of trombidid mites reveal novel predicted allergens and laterally-transferred genes associated with secondary metabolism.</title>
        <authorList>
            <person name="Dong X."/>
            <person name="Chaisiri K."/>
            <person name="Xia D."/>
            <person name="Armstrong S.D."/>
            <person name="Fang Y."/>
            <person name="Donnelly M.J."/>
            <person name="Kadowaki T."/>
            <person name="McGarry J.W."/>
            <person name="Darby A.C."/>
            <person name="Makepeace B.L."/>
        </authorList>
    </citation>
    <scope>NUCLEOTIDE SEQUENCE [LARGE SCALE GENOMIC DNA]</scope>
    <source>
        <strain evidence="8">UoL-UT</strain>
    </source>
</reference>
<name>A0A443SH08_9ACAR</name>
<proteinExistence type="inferred from homology"/>
<comment type="caution">
    <text evidence="8">The sequence shown here is derived from an EMBL/GenBank/DDBJ whole genome shotgun (WGS) entry which is preliminary data.</text>
</comment>
<comment type="cofactor">
    <cofactor evidence="1">
        <name>FAD</name>
        <dbReference type="ChEBI" id="CHEBI:57692"/>
    </cofactor>
</comment>
<evidence type="ECO:0000256" key="1">
    <source>
        <dbReference type="ARBA" id="ARBA00001974"/>
    </source>
</evidence>
<dbReference type="GO" id="GO:0004497">
    <property type="term" value="F:monooxygenase activity"/>
    <property type="evidence" value="ECO:0007669"/>
    <property type="project" value="UniProtKB-KW"/>
</dbReference>
<dbReference type="GO" id="GO:0016705">
    <property type="term" value="F:oxidoreductase activity, acting on paired donors, with incorporation or reduction of molecular oxygen"/>
    <property type="evidence" value="ECO:0007669"/>
    <property type="project" value="InterPro"/>
</dbReference>
<evidence type="ECO:0000256" key="4">
    <source>
        <dbReference type="ARBA" id="ARBA00022827"/>
    </source>
</evidence>
<feature type="domain" description="FAD-binding" evidence="7">
    <location>
        <begin position="408"/>
        <end position="449"/>
    </location>
</feature>
<dbReference type="PRINTS" id="PR00420">
    <property type="entry name" value="RNGMNOXGNASE"/>
</dbReference>
<dbReference type="Proteomes" id="UP000288716">
    <property type="component" value="Unassembled WGS sequence"/>
</dbReference>
<evidence type="ECO:0000256" key="6">
    <source>
        <dbReference type="ARBA" id="ARBA00023033"/>
    </source>
</evidence>
<sequence>MYVLFGEFCVDAIVKQQIQYLRPTIGVEIVSVYIMLLRAQRKQIQYKTHPESQKNVNKEPFDIVVNGGGIVGLSFLLALRKSPFLQSKRVLLLEQTKQQKIDTVPDLENKERLFSNRVSSLTLSSKRFFETLDVWSDIEPFTKTINSMYVWSHDFYSGITFNPSTPSLVSNYCFPGADRVESNVCYVVENNHILNALNKAVPKDWVRFESSLTDLKENGSNVDVVVNGVDSLTTSLLVASDGFNSFVRKNCNLKYFEHDLNQNAIVGTVEVANDLENDTNDVAYQRFVLESNSIFALLPLSENFSSFVLSVPKGLGEQLMKLSDEEFVDALNQALFSTYRTGSSFINNTMDQFNKVVKSLLPSGGNNRPPRQNPPQLVLLDSNSRSMYPLRFGTTLPYLIGSPKGGHNNKIVIIGDACHRIHPLAGQGLNLGLGDAEVLAECLHKSLSRGEKLFGSDQESADDLRNALFDFENNRQKKLMVMLAAIHGMQNTFQYVPSSFLSVFNSLNFVKNEVVKFANSN</sequence>
<evidence type="ECO:0000256" key="5">
    <source>
        <dbReference type="ARBA" id="ARBA00023002"/>
    </source>
</evidence>
<dbReference type="NCBIfam" id="TIGR01988">
    <property type="entry name" value="Ubi-OHases"/>
    <property type="match status" value="1"/>
</dbReference>
<evidence type="ECO:0000313" key="9">
    <source>
        <dbReference type="Proteomes" id="UP000288716"/>
    </source>
</evidence>
<dbReference type="OrthoDB" id="683240at2759"/>
<protein>
    <submittedName>
        <fullName evidence="8">Ubiquinone biosynthesis monooxygenase COQ6-like isoform X2</fullName>
    </submittedName>
</protein>
<dbReference type="GO" id="GO:0006744">
    <property type="term" value="P:ubiquinone biosynthetic process"/>
    <property type="evidence" value="ECO:0007669"/>
    <property type="project" value="InterPro"/>
</dbReference>
<evidence type="ECO:0000256" key="2">
    <source>
        <dbReference type="ARBA" id="ARBA00005349"/>
    </source>
</evidence>
<keyword evidence="8" id="KW-0830">Ubiquinone</keyword>